<dbReference type="STRING" id="55207.KP22_20100"/>
<dbReference type="Proteomes" id="UP000032874">
    <property type="component" value="Unassembled WGS sequence"/>
</dbReference>
<evidence type="ECO:0000256" key="6">
    <source>
        <dbReference type="ARBA" id="ARBA00049988"/>
    </source>
</evidence>
<evidence type="ECO:0000256" key="3">
    <source>
        <dbReference type="ARBA" id="ARBA00023015"/>
    </source>
</evidence>
<keyword evidence="1" id="KW-0678">Repressor</keyword>
<sequence length="92" mass="10611">MKPETKEARITIRATASQRDLIDMAANLVSKSRTDFMLEAACREAQDILLYQRLFILDNEQFDGLLSELDAPITAERHARINDIMCRQSPWE</sequence>
<keyword evidence="2" id="KW-1277">Toxin-antitoxin system</keyword>
<dbReference type="Pfam" id="PF08681">
    <property type="entry name" value="TacA1"/>
    <property type="match status" value="1"/>
</dbReference>
<keyword evidence="4" id="KW-0238">DNA-binding</keyword>
<dbReference type="PANTHER" id="PTHR35401:SF1">
    <property type="entry name" value="CYTOPLASMIC PROTEIN"/>
    <property type="match status" value="1"/>
</dbReference>
<dbReference type="InterPro" id="IPR010985">
    <property type="entry name" value="Ribbon_hlx_hlx"/>
</dbReference>
<dbReference type="RefSeq" id="WP_039325919.1">
    <property type="nucleotide sequence ID" value="NZ_JQHM01000020.1"/>
</dbReference>
<evidence type="ECO:0000256" key="1">
    <source>
        <dbReference type="ARBA" id="ARBA00022491"/>
    </source>
</evidence>
<protein>
    <recommendedName>
        <fullName evidence="9">Toxin-antitoxin system protein</fullName>
    </recommendedName>
</protein>
<dbReference type="GO" id="GO:0006355">
    <property type="term" value="P:regulation of DNA-templated transcription"/>
    <property type="evidence" value="ECO:0007669"/>
    <property type="project" value="InterPro"/>
</dbReference>
<evidence type="ECO:0000256" key="2">
    <source>
        <dbReference type="ARBA" id="ARBA00022649"/>
    </source>
</evidence>
<keyword evidence="5" id="KW-0804">Transcription</keyword>
<dbReference type="eggNOG" id="COG4453">
    <property type="taxonomic scope" value="Bacteria"/>
</dbReference>
<proteinExistence type="inferred from homology"/>
<gene>
    <name evidence="7" type="ORF">KP22_20100</name>
</gene>
<keyword evidence="3" id="KW-0805">Transcription regulation</keyword>
<dbReference type="InterPro" id="IPR014795">
    <property type="entry name" value="TacA_1-like"/>
</dbReference>
<dbReference type="GO" id="GO:0003677">
    <property type="term" value="F:DNA binding"/>
    <property type="evidence" value="ECO:0007669"/>
    <property type="project" value="UniProtKB-KW"/>
</dbReference>
<evidence type="ECO:0000313" key="8">
    <source>
        <dbReference type="Proteomes" id="UP000032874"/>
    </source>
</evidence>
<comment type="similarity">
    <text evidence="6">Belongs to the TacA antitoxin family.</text>
</comment>
<dbReference type="Gene3D" id="1.20.5.780">
    <property type="entry name" value="Single helix bin"/>
    <property type="match status" value="1"/>
</dbReference>
<evidence type="ECO:0000256" key="5">
    <source>
        <dbReference type="ARBA" id="ARBA00023163"/>
    </source>
</evidence>
<evidence type="ECO:0000313" key="7">
    <source>
        <dbReference type="EMBL" id="KFW99931.1"/>
    </source>
</evidence>
<dbReference type="AlphaFoldDB" id="A0A093RA25"/>
<evidence type="ECO:0000256" key="4">
    <source>
        <dbReference type="ARBA" id="ARBA00023125"/>
    </source>
</evidence>
<dbReference type="PANTHER" id="PTHR35401">
    <property type="entry name" value="COPG FAMILY HELIX-TURN-HELIX PROTEIN-RELATED-RELATED"/>
    <property type="match status" value="1"/>
</dbReference>
<dbReference type="EMBL" id="JQHM01000020">
    <property type="protein sequence ID" value="KFW99931.1"/>
    <property type="molecule type" value="Genomic_DNA"/>
</dbReference>
<name>A0A093RA25_9GAMM</name>
<evidence type="ECO:0008006" key="9">
    <source>
        <dbReference type="Google" id="ProtNLM"/>
    </source>
</evidence>
<dbReference type="SUPFAM" id="SSF47598">
    <property type="entry name" value="Ribbon-helix-helix"/>
    <property type="match status" value="1"/>
</dbReference>
<accession>A0A093RA25</accession>
<comment type="caution">
    <text evidence="7">The sequence shown here is derived from an EMBL/GenBank/DDBJ whole genome shotgun (WGS) entry which is preliminary data.</text>
</comment>
<reference evidence="7 8" key="1">
    <citation type="submission" date="2014-08" db="EMBL/GenBank/DDBJ databases">
        <title>Genome sequences of NCPPB Pectobacterium isolates.</title>
        <authorList>
            <person name="Glover R.H."/>
            <person name="Sapp M."/>
            <person name="Elphinstone J."/>
        </authorList>
    </citation>
    <scope>NUCLEOTIDE SEQUENCE [LARGE SCALE GENOMIC DNA]</scope>
    <source>
        <strain evidence="7 8">NCPPB 2795</strain>
    </source>
</reference>
<organism evidence="7 8">
    <name type="scientific">Pectobacterium betavasculorum</name>
    <dbReference type="NCBI Taxonomy" id="55207"/>
    <lineage>
        <taxon>Bacteria</taxon>
        <taxon>Pseudomonadati</taxon>
        <taxon>Pseudomonadota</taxon>
        <taxon>Gammaproteobacteria</taxon>
        <taxon>Enterobacterales</taxon>
        <taxon>Pectobacteriaceae</taxon>
        <taxon>Pectobacterium</taxon>
    </lineage>
</organism>